<gene>
    <name evidence="1" type="ORF">NPM19_27960</name>
</gene>
<name>A0AAW5L8D6_BACCE</name>
<dbReference type="RefSeq" id="WP_256425242.1">
    <property type="nucleotide sequence ID" value="NZ_JANHDY010000080.1"/>
</dbReference>
<accession>A0AAW5L8D6</accession>
<dbReference type="InterPro" id="IPR014903">
    <property type="entry name" value="DUF1796"/>
</dbReference>
<dbReference type="Pfam" id="PF08795">
    <property type="entry name" value="DUF1796"/>
    <property type="match status" value="1"/>
</dbReference>
<proteinExistence type="predicted"/>
<dbReference type="AlphaFoldDB" id="A0AAW5L8D6"/>
<protein>
    <submittedName>
        <fullName evidence="1">Papain-like cysteine peptidase</fullName>
    </submittedName>
</protein>
<evidence type="ECO:0000313" key="1">
    <source>
        <dbReference type="EMBL" id="MCQ6288445.1"/>
    </source>
</evidence>
<comment type="caution">
    <text evidence="1">The sequence shown here is derived from an EMBL/GenBank/DDBJ whole genome shotgun (WGS) entry which is preliminary data.</text>
</comment>
<evidence type="ECO:0000313" key="2">
    <source>
        <dbReference type="Proteomes" id="UP001204643"/>
    </source>
</evidence>
<dbReference type="EMBL" id="JANHEB010000071">
    <property type="protein sequence ID" value="MCQ6288445.1"/>
    <property type="molecule type" value="Genomic_DNA"/>
</dbReference>
<organism evidence="1 2">
    <name type="scientific">Bacillus cereus</name>
    <dbReference type="NCBI Taxonomy" id="1396"/>
    <lineage>
        <taxon>Bacteria</taxon>
        <taxon>Bacillati</taxon>
        <taxon>Bacillota</taxon>
        <taxon>Bacilli</taxon>
        <taxon>Bacillales</taxon>
        <taxon>Bacillaceae</taxon>
        <taxon>Bacillus</taxon>
        <taxon>Bacillus cereus group</taxon>
    </lineage>
</organism>
<reference evidence="1" key="1">
    <citation type="submission" date="2022-07" db="EMBL/GenBank/DDBJ databases">
        <title>Identification and characterization of Bacillus thuringiensis and other Bacillus cereus group isolates from spinach by whole genome sequencing.</title>
        <authorList>
            <person name="Zao X."/>
            <person name="Zervas A."/>
            <person name="Hendriks M."/>
            <person name="Rajkovic A."/>
            <person name="Van Overbeek L."/>
            <person name="Hendriksen N.B."/>
            <person name="Uyttendaele M."/>
        </authorList>
    </citation>
    <scope>NUCLEOTIDE SEQUENCE</scope>
    <source>
        <strain evidence="1">781001F-1</strain>
    </source>
</reference>
<sequence length="206" mass="24038">MKLNELKRSYSAIYSLGQNCYPSIHLRRLGLRPYAGFLDWNSSYNLSSVNRLLKNNFKDFLLFKNLSFTKYWADGKELGFRDTLYGIDSVHDFKSPPNTETSLPSYPEIKAKYDSRIKHFLKIAATSKSILFVRLGGTYDEIKELEEILEGKVKHRFYILFITDLWIPIDPMLKHTCIIQTPITTELCLEEDFWNNIFEGISIQST</sequence>
<dbReference type="Proteomes" id="UP001204643">
    <property type="component" value="Unassembled WGS sequence"/>
</dbReference>